<dbReference type="KEGG" id="mmau:NCTC10168_00478"/>
<evidence type="ECO:0008006" key="4">
    <source>
        <dbReference type="Google" id="ProtNLM"/>
    </source>
</evidence>
<dbReference type="NCBIfam" id="NF045951">
    <property type="entry name" value="MAG0110_fam"/>
    <property type="match status" value="1"/>
</dbReference>
<dbReference type="OrthoDB" id="398036at2"/>
<gene>
    <name evidence="2" type="ORF">NCTC10168_00478</name>
</gene>
<keyword evidence="3" id="KW-1185">Reference proteome</keyword>
<feature type="transmembrane region" description="Helical" evidence="1">
    <location>
        <begin position="225"/>
        <end position="248"/>
    </location>
</feature>
<dbReference type="Proteomes" id="UP000290243">
    <property type="component" value="Chromosome"/>
</dbReference>
<feature type="transmembrane region" description="Helical" evidence="1">
    <location>
        <begin position="156"/>
        <end position="178"/>
    </location>
</feature>
<reference evidence="2 3" key="1">
    <citation type="submission" date="2019-01" db="EMBL/GenBank/DDBJ databases">
        <authorList>
            <consortium name="Pathogen Informatics"/>
        </authorList>
    </citation>
    <scope>NUCLEOTIDE SEQUENCE [LARGE SCALE GENOMIC DNA]</scope>
    <source>
        <strain evidence="2 3">NCTC10168</strain>
    </source>
</reference>
<proteinExistence type="predicted"/>
<protein>
    <recommendedName>
        <fullName evidence="4">Inhibitor of apoptosis-promoting Bax1</fullName>
    </recommendedName>
</protein>
<feature type="transmembrane region" description="Helical" evidence="1">
    <location>
        <begin position="127"/>
        <end position="149"/>
    </location>
</feature>
<name>A0A449B4M2_9BACT</name>
<keyword evidence="1" id="KW-1133">Transmembrane helix</keyword>
<dbReference type="RefSeq" id="WP_129646756.1">
    <property type="nucleotide sequence ID" value="NZ_LR215037.1"/>
</dbReference>
<feature type="transmembrane region" description="Helical" evidence="1">
    <location>
        <begin position="94"/>
        <end position="121"/>
    </location>
</feature>
<evidence type="ECO:0000313" key="2">
    <source>
        <dbReference type="EMBL" id="VEU75554.1"/>
    </source>
</evidence>
<keyword evidence="1" id="KW-0472">Membrane</keyword>
<evidence type="ECO:0000313" key="3">
    <source>
        <dbReference type="Proteomes" id="UP000290243"/>
    </source>
</evidence>
<feature type="transmembrane region" description="Helical" evidence="1">
    <location>
        <begin position="184"/>
        <end position="204"/>
    </location>
</feature>
<sequence>MITQNNNEKLSFWKPKTYTEEQKVSKNKLLASAFIWFGYSMFIAFLTGIITTYAISWKTDTIGTAGIAVMLTFGILGVISLFIELFFGWRMNFYVQLVFVTFGMMFLGFAVVSLIILFTVANKTVEYLLYSISIPMLLFILFGFLSYYNKIKIKPVYILLIIMAIVMLISTIVGFFVFSRWFEMFYVTLSVFIYSLILLIDIYMISNANRYFNEQMNTKNTNKEIMKLSIYFGFKIAYDCIYLIYYLFRIFIELKN</sequence>
<organism evidence="2 3">
    <name type="scientific">Mycoplasmopsis maculosa</name>
    <dbReference type="NCBI Taxonomy" id="114885"/>
    <lineage>
        <taxon>Bacteria</taxon>
        <taxon>Bacillati</taxon>
        <taxon>Mycoplasmatota</taxon>
        <taxon>Mycoplasmoidales</taxon>
        <taxon>Metamycoplasmataceae</taxon>
        <taxon>Mycoplasmopsis</taxon>
    </lineage>
</organism>
<feature type="transmembrane region" description="Helical" evidence="1">
    <location>
        <begin position="62"/>
        <end position="87"/>
    </location>
</feature>
<keyword evidence="1" id="KW-0812">Transmembrane</keyword>
<accession>A0A449B4M2</accession>
<dbReference type="EMBL" id="LR215037">
    <property type="protein sequence ID" value="VEU75554.1"/>
    <property type="molecule type" value="Genomic_DNA"/>
</dbReference>
<feature type="transmembrane region" description="Helical" evidence="1">
    <location>
        <begin position="33"/>
        <end position="56"/>
    </location>
</feature>
<evidence type="ECO:0000256" key="1">
    <source>
        <dbReference type="SAM" id="Phobius"/>
    </source>
</evidence>
<dbReference type="AlphaFoldDB" id="A0A449B4M2"/>